<name>A0AAN8U6H2_SOLBU</name>
<protein>
    <submittedName>
        <fullName evidence="1">Uncharacterized protein</fullName>
    </submittedName>
</protein>
<reference evidence="1 2" key="1">
    <citation type="submission" date="2024-02" db="EMBL/GenBank/DDBJ databases">
        <title>de novo genome assembly of Solanum bulbocastanum strain 11H21.</title>
        <authorList>
            <person name="Hosaka A.J."/>
        </authorList>
    </citation>
    <scope>NUCLEOTIDE SEQUENCE [LARGE SCALE GENOMIC DNA]</scope>
    <source>
        <tissue evidence="1">Young leaves</tissue>
    </source>
</reference>
<accession>A0AAN8U6H2</accession>
<sequence length="106" mass="12084">MHNNNANVMDYIDGGNWNMNKLREDLPEHIVLYIANIPIQDANNNDYAVWNITRNGQYTNSSTWQSIREVRQKDGILSKENGFKFAQELKGTDLLLDGGKLFGPSL</sequence>
<proteinExistence type="predicted"/>
<dbReference type="Proteomes" id="UP001371456">
    <property type="component" value="Unassembled WGS sequence"/>
</dbReference>
<organism evidence="1 2">
    <name type="scientific">Solanum bulbocastanum</name>
    <name type="common">Wild potato</name>
    <dbReference type="NCBI Taxonomy" id="147425"/>
    <lineage>
        <taxon>Eukaryota</taxon>
        <taxon>Viridiplantae</taxon>
        <taxon>Streptophyta</taxon>
        <taxon>Embryophyta</taxon>
        <taxon>Tracheophyta</taxon>
        <taxon>Spermatophyta</taxon>
        <taxon>Magnoliopsida</taxon>
        <taxon>eudicotyledons</taxon>
        <taxon>Gunneridae</taxon>
        <taxon>Pentapetalae</taxon>
        <taxon>asterids</taxon>
        <taxon>lamiids</taxon>
        <taxon>Solanales</taxon>
        <taxon>Solanaceae</taxon>
        <taxon>Solanoideae</taxon>
        <taxon>Solaneae</taxon>
        <taxon>Solanum</taxon>
    </lineage>
</organism>
<gene>
    <name evidence="1" type="ORF">RDI58_000606</name>
</gene>
<comment type="caution">
    <text evidence="1">The sequence shown here is derived from an EMBL/GenBank/DDBJ whole genome shotgun (WGS) entry which is preliminary data.</text>
</comment>
<evidence type="ECO:0000313" key="2">
    <source>
        <dbReference type="Proteomes" id="UP001371456"/>
    </source>
</evidence>
<keyword evidence="2" id="KW-1185">Reference proteome</keyword>
<dbReference type="AlphaFoldDB" id="A0AAN8U6H2"/>
<dbReference type="EMBL" id="JBANQN010000001">
    <property type="protein sequence ID" value="KAK6802823.1"/>
    <property type="molecule type" value="Genomic_DNA"/>
</dbReference>
<evidence type="ECO:0000313" key="1">
    <source>
        <dbReference type="EMBL" id="KAK6802823.1"/>
    </source>
</evidence>